<proteinExistence type="predicted"/>
<evidence type="ECO:0000313" key="14">
    <source>
        <dbReference type="Proteomes" id="UP000594262"/>
    </source>
</evidence>
<evidence type="ECO:0000256" key="8">
    <source>
        <dbReference type="ARBA" id="ARBA00063535"/>
    </source>
</evidence>
<sequence>MRRKESWVNLTRNKLENLLHHHIPKSTRYDSDKLPPRIQKNGISVAARVVGNEIRNFTKKTTGKDLAQLRNSRTRQLMLTKFSAIRVAVTNKQTQYQLLALACDTGSNLVTSLSPEGPECDYNFKKNSFMRDFIAQYHQQCSDFQTVPDLKPPLKLKNRDKILSQLEQKPKISEVAVQRCRCESIIEDEKKANKLNFLGCWLHKGIDEDEVENYWNENVSHFLQENKKQLHQNPNNEWSHFLDNEKYAVFRRRLNCGLYEYRVQATFPDISAQKLFQTQVDGPYRRKWDDYVLQLDVVDSDKQTSTDLVHWVTKCPYPFSTREYIYLRRSKIDLEKKFMLLYSKATVNTDIPKDKQVERVETYVSKLIIKPHQEFDKNGCDFLLTYYDDPKMMLPQRVLDVAASKGISQSMLRMYRAAVMLNEMGKKEK</sequence>
<dbReference type="SUPFAM" id="SSF55961">
    <property type="entry name" value="Bet v1-like"/>
    <property type="match status" value="1"/>
</dbReference>
<keyword evidence="3" id="KW-0963">Cytoplasm</keyword>
<evidence type="ECO:0000256" key="6">
    <source>
        <dbReference type="ARBA" id="ARBA00023055"/>
    </source>
</evidence>
<dbReference type="Proteomes" id="UP000594262">
    <property type="component" value="Unplaced"/>
</dbReference>
<dbReference type="InterPro" id="IPR002913">
    <property type="entry name" value="START_lipid-bd_dom"/>
</dbReference>
<evidence type="ECO:0000256" key="3">
    <source>
        <dbReference type="ARBA" id="ARBA00022490"/>
    </source>
</evidence>
<dbReference type="InterPro" id="IPR023393">
    <property type="entry name" value="START-like_dom_sf"/>
</dbReference>
<dbReference type="Pfam" id="PF01852">
    <property type="entry name" value="START"/>
    <property type="match status" value="1"/>
</dbReference>
<dbReference type="GO" id="GO:0008289">
    <property type="term" value="F:lipid binding"/>
    <property type="evidence" value="ECO:0007669"/>
    <property type="project" value="UniProtKB-KW"/>
</dbReference>
<keyword evidence="14" id="KW-1185">Reference proteome</keyword>
<evidence type="ECO:0000256" key="10">
    <source>
        <dbReference type="ARBA" id="ARBA00077188"/>
    </source>
</evidence>
<dbReference type="SMART" id="SM00234">
    <property type="entry name" value="START"/>
    <property type="match status" value="1"/>
</dbReference>
<dbReference type="AlphaFoldDB" id="A0A7M5VFY1"/>
<dbReference type="OrthoDB" id="1295045at2759"/>
<dbReference type="EnsemblMetazoa" id="CLYHEMT011345.1">
    <property type="protein sequence ID" value="CLYHEMP011345.1"/>
    <property type="gene ID" value="CLYHEMG011345"/>
</dbReference>
<keyword evidence="2" id="KW-0813">Transport</keyword>
<reference evidence="13" key="1">
    <citation type="submission" date="2021-01" db="UniProtKB">
        <authorList>
            <consortium name="EnsemblMetazoa"/>
        </authorList>
    </citation>
    <scope>IDENTIFICATION</scope>
</reference>
<evidence type="ECO:0000256" key="11">
    <source>
        <dbReference type="ARBA" id="ARBA00079049"/>
    </source>
</evidence>
<evidence type="ECO:0000256" key="7">
    <source>
        <dbReference type="ARBA" id="ARBA00023121"/>
    </source>
</evidence>
<dbReference type="InterPro" id="IPR051213">
    <property type="entry name" value="START_lipid_transfer"/>
</dbReference>
<dbReference type="Gene3D" id="3.30.530.20">
    <property type="match status" value="1"/>
</dbReference>
<dbReference type="PANTHER" id="PTHR19308">
    <property type="entry name" value="PHOSPHATIDYLCHOLINE TRANSFER PROTEIN"/>
    <property type="match status" value="1"/>
</dbReference>
<organism evidence="13 14">
    <name type="scientific">Clytia hemisphaerica</name>
    <dbReference type="NCBI Taxonomy" id="252671"/>
    <lineage>
        <taxon>Eukaryota</taxon>
        <taxon>Metazoa</taxon>
        <taxon>Cnidaria</taxon>
        <taxon>Hydrozoa</taxon>
        <taxon>Hydroidolina</taxon>
        <taxon>Leptothecata</taxon>
        <taxon>Obeliida</taxon>
        <taxon>Clytiidae</taxon>
        <taxon>Clytia</taxon>
    </lineage>
</organism>
<comment type="subunit">
    <text evidence="8">Interacts with ACOT13/THEM2.</text>
</comment>
<evidence type="ECO:0000313" key="13">
    <source>
        <dbReference type="EnsemblMetazoa" id="CLYHEMP011345.1"/>
    </source>
</evidence>
<keyword evidence="6" id="KW-0445">Lipid transport</keyword>
<dbReference type="GeneID" id="136818459"/>
<keyword evidence="4" id="KW-0597">Phosphoprotein</keyword>
<evidence type="ECO:0000256" key="1">
    <source>
        <dbReference type="ARBA" id="ARBA00004496"/>
    </source>
</evidence>
<name>A0A7M5VFY1_9CNID</name>
<dbReference type="GO" id="GO:0006869">
    <property type="term" value="P:lipid transport"/>
    <property type="evidence" value="ECO:0007669"/>
    <property type="project" value="UniProtKB-KW"/>
</dbReference>
<dbReference type="PROSITE" id="PS50848">
    <property type="entry name" value="START"/>
    <property type="match status" value="1"/>
</dbReference>
<evidence type="ECO:0000256" key="9">
    <source>
        <dbReference type="ARBA" id="ARBA00069061"/>
    </source>
</evidence>
<feature type="domain" description="START" evidence="12">
    <location>
        <begin position="238"/>
        <end position="423"/>
    </location>
</feature>
<accession>A0A7M5VFY1</accession>
<evidence type="ECO:0000259" key="12">
    <source>
        <dbReference type="PROSITE" id="PS50848"/>
    </source>
</evidence>
<dbReference type="FunFam" id="3.30.530.20:FF:000017">
    <property type="entry name" value="Phosphatidylcholine transfer protein, putative"/>
    <property type="match status" value="1"/>
</dbReference>
<evidence type="ECO:0000256" key="2">
    <source>
        <dbReference type="ARBA" id="ARBA00022448"/>
    </source>
</evidence>
<dbReference type="GO" id="GO:0005829">
    <property type="term" value="C:cytosol"/>
    <property type="evidence" value="ECO:0007669"/>
    <property type="project" value="UniProtKB-ARBA"/>
</dbReference>
<comment type="subcellular location">
    <subcellularLocation>
        <location evidence="1">Cytoplasm</location>
    </subcellularLocation>
</comment>
<evidence type="ECO:0000256" key="4">
    <source>
        <dbReference type="ARBA" id="ARBA00022553"/>
    </source>
</evidence>
<keyword evidence="5" id="KW-0007">Acetylation</keyword>
<dbReference type="RefSeq" id="XP_066930899.1">
    <property type="nucleotide sequence ID" value="XM_067074798.1"/>
</dbReference>
<keyword evidence="7" id="KW-0446">Lipid-binding</keyword>
<protein>
    <recommendedName>
        <fullName evidence="9">Phosphatidylcholine transfer protein</fullName>
    </recommendedName>
    <alternativeName>
        <fullName evidence="11">START domain-containing protein 2</fullName>
    </alternativeName>
    <alternativeName>
        <fullName evidence="10">StAR-related lipid transfer protein 2</fullName>
    </alternativeName>
</protein>
<evidence type="ECO:0000256" key="5">
    <source>
        <dbReference type="ARBA" id="ARBA00022990"/>
    </source>
</evidence>
<dbReference type="PANTHER" id="PTHR19308:SF8">
    <property type="entry name" value="STAR-RELATED LIPID TRANSFER PROTEIN 7, MITOCHONDRIAL"/>
    <property type="match status" value="1"/>
</dbReference>